<keyword evidence="1" id="KW-0812">Transmembrane</keyword>
<name>A0A6C0LEK1_9ZZZZ</name>
<dbReference type="EMBL" id="MN740487">
    <property type="protein sequence ID" value="QHU29379.1"/>
    <property type="molecule type" value="Genomic_DNA"/>
</dbReference>
<feature type="transmembrane region" description="Helical" evidence="1">
    <location>
        <begin position="36"/>
        <end position="54"/>
    </location>
</feature>
<organism evidence="2">
    <name type="scientific">viral metagenome</name>
    <dbReference type="NCBI Taxonomy" id="1070528"/>
    <lineage>
        <taxon>unclassified sequences</taxon>
        <taxon>metagenomes</taxon>
        <taxon>organismal metagenomes</taxon>
    </lineage>
</organism>
<reference evidence="2" key="1">
    <citation type="journal article" date="2020" name="Nature">
        <title>Giant virus diversity and host interactions through global metagenomics.</title>
        <authorList>
            <person name="Schulz F."/>
            <person name="Roux S."/>
            <person name="Paez-Espino D."/>
            <person name="Jungbluth S."/>
            <person name="Walsh D.A."/>
            <person name="Denef V.J."/>
            <person name="McMahon K.D."/>
            <person name="Konstantinidis K.T."/>
            <person name="Eloe-Fadrosh E.A."/>
            <person name="Kyrpides N.C."/>
            <person name="Woyke T."/>
        </authorList>
    </citation>
    <scope>NUCLEOTIDE SEQUENCE</scope>
    <source>
        <strain evidence="2">GVMAG-M-3300027804-47</strain>
    </source>
</reference>
<feature type="transmembrane region" description="Helical" evidence="1">
    <location>
        <begin position="7"/>
        <end position="30"/>
    </location>
</feature>
<keyword evidence="1" id="KW-0472">Membrane</keyword>
<accession>A0A6C0LEK1</accession>
<proteinExistence type="predicted"/>
<evidence type="ECO:0000256" key="1">
    <source>
        <dbReference type="SAM" id="Phobius"/>
    </source>
</evidence>
<dbReference type="AlphaFoldDB" id="A0A6C0LEK1"/>
<sequence>MLEAKDIYWVIEYIGYYNFIILLLILYIAYFLLSNSIMFIMFLVIGIIIGVYLSNATRATLKIF</sequence>
<protein>
    <submittedName>
        <fullName evidence="2">Uncharacterized protein</fullName>
    </submittedName>
</protein>
<evidence type="ECO:0000313" key="2">
    <source>
        <dbReference type="EMBL" id="QHU29379.1"/>
    </source>
</evidence>
<keyword evidence="1" id="KW-1133">Transmembrane helix</keyword>